<evidence type="ECO:0000259" key="1">
    <source>
        <dbReference type="Pfam" id="PF03102"/>
    </source>
</evidence>
<evidence type="ECO:0000313" key="2">
    <source>
        <dbReference type="EMBL" id="PJZ58126.1"/>
    </source>
</evidence>
<protein>
    <submittedName>
        <fullName evidence="2">General stress protein</fullName>
    </submittedName>
</protein>
<dbReference type="RefSeq" id="WP_100761760.1">
    <property type="nucleotide sequence ID" value="NZ_NPDS01000002.1"/>
</dbReference>
<dbReference type="InterPro" id="IPR051690">
    <property type="entry name" value="PseI-like"/>
</dbReference>
<evidence type="ECO:0000313" key="3">
    <source>
        <dbReference type="Proteomes" id="UP000231879"/>
    </source>
</evidence>
<organism evidence="2 3">
    <name type="scientific">Leptospira barantonii</name>
    <dbReference type="NCBI Taxonomy" id="2023184"/>
    <lineage>
        <taxon>Bacteria</taxon>
        <taxon>Pseudomonadati</taxon>
        <taxon>Spirochaetota</taxon>
        <taxon>Spirochaetia</taxon>
        <taxon>Leptospirales</taxon>
        <taxon>Leptospiraceae</taxon>
        <taxon>Leptospira</taxon>
    </lineage>
</organism>
<reference evidence="2 3" key="1">
    <citation type="submission" date="2017-07" db="EMBL/GenBank/DDBJ databases">
        <title>Leptospira spp. isolated from tropical soils.</title>
        <authorList>
            <person name="Thibeaux R."/>
            <person name="Iraola G."/>
            <person name="Ferres I."/>
            <person name="Bierque E."/>
            <person name="Girault D."/>
            <person name="Soupe-Gilbert M.-E."/>
            <person name="Picardeau M."/>
            <person name="Goarant C."/>
        </authorList>
    </citation>
    <scope>NUCLEOTIDE SEQUENCE [LARGE SCALE GENOMIC DNA]</scope>
    <source>
        <strain evidence="2 3">FH4-C-A1</strain>
    </source>
</reference>
<accession>A0ABX4NMR4</accession>
<dbReference type="PANTHER" id="PTHR42966:SF1">
    <property type="entry name" value="SIALIC ACID SYNTHASE"/>
    <property type="match status" value="1"/>
</dbReference>
<comment type="caution">
    <text evidence="2">The sequence shown here is derived from an EMBL/GenBank/DDBJ whole genome shotgun (WGS) entry which is preliminary data.</text>
</comment>
<dbReference type="Proteomes" id="UP000231879">
    <property type="component" value="Unassembled WGS sequence"/>
</dbReference>
<proteinExistence type="predicted"/>
<feature type="domain" description="PseI/NeuA/B-like" evidence="1">
    <location>
        <begin position="24"/>
        <end position="255"/>
    </location>
</feature>
<name>A0ABX4NMR4_9LEPT</name>
<dbReference type="Pfam" id="PF03102">
    <property type="entry name" value="NeuB"/>
    <property type="match status" value="1"/>
</dbReference>
<keyword evidence="3" id="KW-1185">Reference proteome</keyword>
<dbReference type="Gene3D" id="3.20.20.70">
    <property type="entry name" value="Aldolase class I"/>
    <property type="match status" value="1"/>
</dbReference>
<sequence>MTNADIIAECCQNHNGDREILKSMIHEAAKTGANYCKIQAIRSKELTHRERFDLGITENGITKTIKRPFEPEQERLKKLDLNLETEQWFVDECLRAGISPMTTVFTRDSVTDVKDMGFQAVKIASYDCSSYPLLRDVKKVWKKIYVSTGATRDAEIEYANEILEGSDYTFLHCVTIYPTPIKDLNLRRMNYLRRFTSRVGFSDHTKIADTGLTASKIALALGADCIERHFTVLGPTETKDGPVSVNPKELTELVEFSKLPKFERMERIKKEFPDWEISLGAQFRALTHEELLNRDYYRGRFASFRDGAPVYNWEDVIL</sequence>
<dbReference type="PANTHER" id="PTHR42966">
    <property type="entry name" value="N-ACETYLNEURAMINATE SYNTHASE"/>
    <property type="match status" value="1"/>
</dbReference>
<gene>
    <name evidence="2" type="ORF">CH367_07000</name>
</gene>
<dbReference type="EMBL" id="NPDS01000002">
    <property type="protein sequence ID" value="PJZ58126.1"/>
    <property type="molecule type" value="Genomic_DNA"/>
</dbReference>
<dbReference type="InterPro" id="IPR013785">
    <property type="entry name" value="Aldolase_TIM"/>
</dbReference>
<dbReference type="InterPro" id="IPR013132">
    <property type="entry name" value="PseI/NeuA/B-like_N"/>
</dbReference>
<dbReference type="SUPFAM" id="SSF51569">
    <property type="entry name" value="Aldolase"/>
    <property type="match status" value="1"/>
</dbReference>